<dbReference type="SUPFAM" id="SSF53335">
    <property type="entry name" value="S-adenosyl-L-methionine-dependent methyltransferases"/>
    <property type="match status" value="2"/>
</dbReference>
<dbReference type="Pfam" id="PF01564">
    <property type="entry name" value="Spermine_synth"/>
    <property type="match status" value="1"/>
</dbReference>
<sequence length="660" mass="75939">MDILPNQANEFSTKDYWEKFFKHKKGTFEWYADYCVLSNVIEHYLKVDDKILQVGCGSSALAENLYDNGFRNVESIDTDVGVIISQARKNVISRPELIFTEQSATDIKKDDSSINIVIDKGTLDALYPPEFDESHTKLVEDMFNEIQRVLKPNGKYIIITLLQDHILKKIISHFQKTNQYSIRIHCSDGGEVSDFPLPVFIIVITKFKLPMPMPLPVEYMNNSTMKAVRKLSNLAEIIDVINGEREFNMFATYKTKNFSEQSSLKLYDSNNKERFCLLVVDDKNVKEVNSMAAYIVSLDEGGNYLYTTNKGREIIRKSCNVNRLLMFYLYPDQVYGTKEEIQNEVSDFVRRLTPVTLKGKKINFLAIQDPTVVLKEVRKGKSKINGEWKVVDVNCNNDTSRRLIFTNCPNLIQSEAYIYKEKNGSKYKLDMKRLNSQYHYSFLLSLAMVDSSIFLNRKTIELRLLVLGVGGGLFSTFLHDFFPKSTIIGVELDSSVIDIAKNCFKFPTDERMIVHIDDGMSFVSKESSLDKKYDGIFIDIAGSSNFETINCPPPQFFNEEVLKDIKNCLTTNGVLSINVVTRDDEMHETIRWRIRQIFPKLYHTTCEDDINQVIICPKNSIYINQSKYPSNNIFKDVEFNSFTDCESSLKHELSKMKSLT</sequence>
<dbReference type="Proteomes" id="UP000038045">
    <property type="component" value="Unplaced"/>
</dbReference>
<dbReference type="InterPro" id="IPR025714">
    <property type="entry name" value="Methyltranfer_dom"/>
</dbReference>
<comment type="similarity">
    <text evidence="1">Belongs to the methyltransferase superfamily.</text>
</comment>
<reference evidence="6" key="1">
    <citation type="submission" date="2017-02" db="UniProtKB">
        <authorList>
            <consortium name="WormBaseParasite"/>
        </authorList>
    </citation>
    <scope>IDENTIFICATION</scope>
</reference>
<dbReference type="CDD" id="cd02440">
    <property type="entry name" value="AdoMet_MTases"/>
    <property type="match status" value="1"/>
</dbReference>
<keyword evidence="2" id="KW-0489">Methyltransferase</keyword>
<evidence type="ECO:0000256" key="3">
    <source>
        <dbReference type="ARBA" id="ARBA00022679"/>
    </source>
</evidence>
<proteinExistence type="inferred from homology"/>
<evidence type="ECO:0000259" key="4">
    <source>
        <dbReference type="Pfam" id="PF13847"/>
    </source>
</evidence>
<dbReference type="Pfam" id="PF13847">
    <property type="entry name" value="Methyltransf_31"/>
    <property type="match status" value="1"/>
</dbReference>
<dbReference type="Gene3D" id="3.40.50.150">
    <property type="entry name" value="Vaccinia Virus protein VP39"/>
    <property type="match status" value="2"/>
</dbReference>
<dbReference type="GO" id="GO:0032259">
    <property type="term" value="P:methylation"/>
    <property type="evidence" value="ECO:0007669"/>
    <property type="project" value="UniProtKB-KW"/>
</dbReference>
<accession>A0A0N4Z748</accession>
<keyword evidence="3" id="KW-0808">Transferase</keyword>
<evidence type="ECO:0000313" key="5">
    <source>
        <dbReference type="Proteomes" id="UP000038045"/>
    </source>
</evidence>
<dbReference type="STRING" id="131310.A0A0N4Z748"/>
<evidence type="ECO:0000256" key="2">
    <source>
        <dbReference type="ARBA" id="ARBA00022603"/>
    </source>
</evidence>
<evidence type="ECO:0000256" key="1">
    <source>
        <dbReference type="ARBA" id="ARBA00008361"/>
    </source>
</evidence>
<feature type="domain" description="Methyltransferase" evidence="4">
    <location>
        <begin position="47"/>
        <end position="180"/>
    </location>
</feature>
<organism evidence="5 6">
    <name type="scientific">Parastrongyloides trichosuri</name>
    <name type="common">Possum-specific nematode worm</name>
    <dbReference type="NCBI Taxonomy" id="131310"/>
    <lineage>
        <taxon>Eukaryota</taxon>
        <taxon>Metazoa</taxon>
        <taxon>Ecdysozoa</taxon>
        <taxon>Nematoda</taxon>
        <taxon>Chromadorea</taxon>
        <taxon>Rhabditida</taxon>
        <taxon>Tylenchina</taxon>
        <taxon>Panagrolaimomorpha</taxon>
        <taxon>Strongyloidoidea</taxon>
        <taxon>Strongyloididae</taxon>
        <taxon>Parastrongyloides</taxon>
    </lineage>
</organism>
<dbReference type="AlphaFoldDB" id="A0A0N4Z748"/>
<dbReference type="GO" id="GO:0008168">
    <property type="term" value="F:methyltransferase activity"/>
    <property type="evidence" value="ECO:0007669"/>
    <property type="project" value="UniProtKB-KW"/>
</dbReference>
<dbReference type="InterPro" id="IPR051419">
    <property type="entry name" value="Lys/N-term_MeTrsfase_sf"/>
</dbReference>
<dbReference type="PANTHER" id="PTHR12176:SF59">
    <property type="entry name" value="METHYLTRANSFERASE DOMAIN-CONTAINING PROTEIN-RELATED"/>
    <property type="match status" value="1"/>
</dbReference>
<evidence type="ECO:0000313" key="6">
    <source>
        <dbReference type="WBParaSite" id="PTRK_0000300100.1"/>
    </source>
</evidence>
<name>A0A0N4Z748_PARTI</name>
<dbReference type="PANTHER" id="PTHR12176">
    <property type="entry name" value="SAM-DEPENDENT METHYLTRANSFERASE SUPERFAMILY PROTEIN"/>
    <property type="match status" value="1"/>
</dbReference>
<protein>
    <submittedName>
        <fullName evidence="6">Methyltransf_11 domain-containing protein</fullName>
    </submittedName>
</protein>
<keyword evidence="5" id="KW-1185">Reference proteome</keyword>
<dbReference type="InterPro" id="IPR029063">
    <property type="entry name" value="SAM-dependent_MTases_sf"/>
</dbReference>
<dbReference type="WBParaSite" id="PTRK_0000300100.1">
    <property type="protein sequence ID" value="PTRK_0000300100.1"/>
    <property type="gene ID" value="PTRK_0000300100"/>
</dbReference>